<feature type="chain" id="PRO_5007286240" evidence="1">
    <location>
        <begin position="22"/>
        <end position="223"/>
    </location>
</feature>
<feature type="signal peptide" evidence="1">
    <location>
        <begin position="1"/>
        <end position="21"/>
    </location>
</feature>
<evidence type="ECO:0000256" key="1">
    <source>
        <dbReference type="SAM" id="SignalP"/>
    </source>
</evidence>
<name>A0A131YW49_RHIAP</name>
<reference evidence="2" key="1">
    <citation type="journal article" date="2016" name="Ticks Tick Borne Dis.">
        <title>De novo assembly and annotation of the salivary gland transcriptome of Rhipicephalus appendiculatus male and female ticks during blood feeding.</title>
        <authorList>
            <person name="de Castro M.H."/>
            <person name="de Klerk D."/>
            <person name="Pienaar R."/>
            <person name="Latif A.A."/>
            <person name="Rees D.J."/>
            <person name="Mans B.J."/>
        </authorList>
    </citation>
    <scope>NUCLEOTIDE SEQUENCE</scope>
    <source>
        <tissue evidence="2">Salivary glands</tissue>
    </source>
</reference>
<dbReference type="EMBL" id="GEDV01006406">
    <property type="protein sequence ID" value="JAP82151.1"/>
    <property type="molecule type" value="Transcribed_RNA"/>
</dbReference>
<dbReference type="AlphaFoldDB" id="A0A131YW49"/>
<evidence type="ECO:0000313" key="2">
    <source>
        <dbReference type="EMBL" id="JAP82151.1"/>
    </source>
</evidence>
<sequence length="223" mass="24979">MKMHLNGALSLVPLLAALCKGAIMVNLTDEVKNYVQEVNKTRNIIDWGLSYAYVIGIRDWQGDLGFPISTRVDKLECVPEDANRDGVQKMRRTSSCTEEFTLDIDRGMYIPFTLSTVVRFPLMGQRRIGEKYPVDVALNNREIFHKTIGASSPGEPILKSCKFEVKATIYGTFAYHLKGKLIEDGKYVSVPVGRLANSSKKLIASGDNLEYNLTGYYTETVCH</sequence>
<keyword evidence="1" id="KW-0732">Signal</keyword>
<protein>
    <submittedName>
        <fullName evidence="2">DA-P36 family member</fullName>
    </submittedName>
</protein>
<proteinExistence type="predicted"/>
<accession>A0A131YW49</accession>
<organism evidence="2">
    <name type="scientific">Rhipicephalus appendiculatus</name>
    <name type="common">Brown ear tick</name>
    <dbReference type="NCBI Taxonomy" id="34631"/>
    <lineage>
        <taxon>Eukaryota</taxon>
        <taxon>Metazoa</taxon>
        <taxon>Ecdysozoa</taxon>
        <taxon>Arthropoda</taxon>
        <taxon>Chelicerata</taxon>
        <taxon>Arachnida</taxon>
        <taxon>Acari</taxon>
        <taxon>Parasitiformes</taxon>
        <taxon>Ixodida</taxon>
        <taxon>Ixodoidea</taxon>
        <taxon>Ixodidae</taxon>
        <taxon>Rhipicephalinae</taxon>
        <taxon>Rhipicephalus</taxon>
        <taxon>Rhipicephalus</taxon>
    </lineage>
</organism>